<dbReference type="Proteomes" id="UP001560573">
    <property type="component" value="Unassembled WGS sequence"/>
</dbReference>
<sequence length="157" mass="18077">MVGKLTDPQIEEVLKKQIFGRIGCHADDTTYIVPISFAYDGKNIYCHSLEGKKIEMMRKNPRVCFEVDLMENMGNWESVICWGRFEELTDPEPRKKAVDLLLHRKLPVISSETVKLTPSWPFFGNEEGSVDGIIFRIAVEEKTGRYESQDIKLSYTN</sequence>
<dbReference type="InterPro" id="IPR012349">
    <property type="entry name" value="Split_barrel_FMN-bd"/>
</dbReference>
<dbReference type="RefSeq" id="WP_369330884.1">
    <property type="nucleotide sequence ID" value="NZ_JAULBC010000006.1"/>
</dbReference>
<comment type="caution">
    <text evidence="1">The sequence shown here is derived from an EMBL/GenBank/DDBJ whole genome shotgun (WGS) entry which is preliminary data.</text>
</comment>
<keyword evidence="2" id="KW-1185">Reference proteome</keyword>
<name>A0ABV3ZHV0_9BACT</name>
<dbReference type="Gene3D" id="2.30.110.10">
    <property type="entry name" value="Electron Transport, Fmn-binding Protein, Chain A"/>
    <property type="match status" value="1"/>
</dbReference>
<proteinExistence type="predicted"/>
<dbReference type="PANTHER" id="PTHR34071:SF2">
    <property type="entry name" value="FLAVIN-NUCLEOTIDE-BINDING PROTEIN"/>
    <property type="match status" value="1"/>
</dbReference>
<protein>
    <submittedName>
        <fullName evidence="1">Pyridoxamine 5'-phosphate oxidase family protein</fullName>
    </submittedName>
</protein>
<dbReference type="EMBL" id="JAULBC010000006">
    <property type="protein sequence ID" value="MEX6689477.1"/>
    <property type="molecule type" value="Genomic_DNA"/>
</dbReference>
<reference evidence="1 2" key="1">
    <citation type="submission" date="2023-07" db="EMBL/GenBank/DDBJ databases">
        <authorList>
            <person name="Lian W.-H."/>
        </authorList>
    </citation>
    <scope>NUCLEOTIDE SEQUENCE [LARGE SCALE GENOMIC DNA]</scope>
    <source>
        <strain evidence="1 2">SYSU DXS3180</strain>
    </source>
</reference>
<accession>A0ABV3ZHV0</accession>
<dbReference type="PANTHER" id="PTHR34071">
    <property type="entry name" value="5-NITROIMIDAZOLE ANTIBIOTICS RESISTANCE PROTEIN, NIMA-FAMILY-RELATED PROTEIN-RELATED"/>
    <property type="match status" value="1"/>
</dbReference>
<evidence type="ECO:0000313" key="1">
    <source>
        <dbReference type="EMBL" id="MEX6689477.1"/>
    </source>
</evidence>
<evidence type="ECO:0000313" key="2">
    <source>
        <dbReference type="Proteomes" id="UP001560573"/>
    </source>
</evidence>
<dbReference type="Pfam" id="PF12900">
    <property type="entry name" value="Pyridox_ox_2"/>
    <property type="match status" value="1"/>
</dbReference>
<organism evidence="1 2">
    <name type="scientific">Danxiaibacter flavus</name>
    <dbReference type="NCBI Taxonomy" id="3049108"/>
    <lineage>
        <taxon>Bacteria</taxon>
        <taxon>Pseudomonadati</taxon>
        <taxon>Bacteroidota</taxon>
        <taxon>Chitinophagia</taxon>
        <taxon>Chitinophagales</taxon>
        <taxon>Chitinophagaceae</taxon>
        <taxon>Danxiaibacter</taxon>
    </lineage>
</organism>
<dbReference type="SUPFAM" id="SSF50475">
    <property type="entry name" value="FMN-binding split barrel"/>
    <property type="match status" value="1"/>
</dbReference>
<gene>
    <name evidence="1" type="ORF">QTN47_18360</name>
</gene>
<dbReference type="InterPro" id="IPR024747">
    <property type="entry name" value="Pyridox_Oxase-rel"/>
</dbReference>